<dbReference type="Gene3D" id="3.40.50.2300">
    <property type="match status" value="1"/>
</dbReference>
<dbReference type="SUPFAM" id="SSF46894">
    <property type="entry name" value="C-terminal effector domain of the bipartite response regulators"/>
    <property type="match status" value="1"/>
</dbReference>
<dbReference type="PANTHER" id="PTHR44688">
    <property type="entry name" value="DNA-BINDING TRANSCRIPTIONAL ACTIVATOR DEVR_DOSR"/>
    <property type="match status" value="1"/>
</dbReference>
<dbReference type="PRINTS" id="PR00038">
    <property type="entry name" value="HTHLUXR"/>
</dbReference>
<keyword evidence="3" id="KW-0804">Transcription</keyword>
<evidence type="ECO:0000313" key="7">
    <source>
        <dbReference type="EMBL" id="AQT68314.1"/>
    </source>
</evidence>
<keyword evidence="2" id="KW-0238">DNA-binding</keyword>
<dbReference type="PROSITE" id="PS50043">
    <property type="entry name" value="HTH_LUXR_2"/>
    <property type="match status" value="1"/>
</dbReference>
<dbReference type="OrthoDB" id="271936at2"/>
<dbReference type="InterPro" id="IPR036388">
    <property type="entry name" value="WH-like_DNA-bd_sf"/>
</dbReference>
<keyword evidence="1" id="KW-0805">Transcription regulation</keyword>
<comment type="caution">
    <text evidence="4">Lacks conserved residue(s) required for the propagation of feature annotation.</text>
</comment>
<dbReference type="AlphaFoldDB" id="A0A1U9NKQ4"/>
<dbReference type="InterPro" id="IPR001789">
    <property type="entry name" value="Sig_transdc_resp-reg_receiver"/>
</dbReference>
<protein>
    <submittedName>
        <fullName evidence="7">Transcriptional regulatory protein FixJ</fullName>
    </submittedName>
</protein>
<dbReference type="PROSITE" id="PS00622">
    <property type="entry name" value="HTH_LUXR_1"/>
    <property type="match status" value="1"/>
</dbReference>
<dbReference type="InterPro" id="IPR011006">
    <property type="entry name" value="CheY-like_superfamily"/>
</dbReference>
<dbReference type="STRING" id="1936003.STSP2_01473"/>
<dbReference type="GO" id="GO:0006355">
    <property type="term" value="P:regulation of DNA-templated transcription"/>
    <property type="evidence" value="ECO:0007669"/>
    <property type="project" value="InterPro"/>
</dbReference>
<evidence type="ECO:0000313" key="8">
    <source>
        <dbReference type="Proteomes" id="UP000189674"/>
    </source>
</evidence>
<proteinExistence type="predicted"/>
<sequence>MNNSKCGSKTVFLVHHEDCVREYLYNEIQKRGFRCVAFDSPDKCIQRLSDFEPPVLVAPLKIPNSDGLHLLEQIKQHSPCVNLIFFTRYATIARAVKAVRQGAFSLVDHNCHHSRLFEEIEMAIEHGDRINMNLGLTPAETKIFELILEGYSNKEIAKMLHRSVRTIEDHRARIMKKAGAENVVELVKKAFSLGLISNSAGHYEVSAECG</sequence>
<evidence type="ECO:0000256" key="3">
    <source>
        <dbReference type="ARBA" id="ARBA00023163"/>
    </source>
</evidence>
<dbReference type="KEGG" id="alus:STSP2_01473"/>
<dbReference type="CDD" id="cd06170">
    <property type="entry name" value="LuxR_C_like"/>
    <property type="match status" value="1"/>
</dbReference>
<dbReference type="Proteomes" id="UP000189674">
    <property type="component" value="Chromosome"/>
</dbReference>
<evidence type="ECO:0000259" key="6">
    <source>
        <dbReference type="PROSITE" id="PS50110"/>
    </source>
</evidence>
<organism evidence="7 8">
    <name type="scientific">Anaerohalosphaera lusitana</name>
    <dbReference type="NCBI Taxonomy" id="1936003"/>
    <lineage>
        <taxon>Bacteria</taxon>
        <taxon>Pseudomonadati</taxon>
        <taxon>Planctomycetota</taxon>
        <taxon>Phycisphaerae</taxon>
        <taxon>Sedimentisphaerales</taxon>
        <taxon>Anaerohalosphaeraceae</taxon>
        <taxon>Anaerohalosphaera</taxon>
    </lineage>
</organism>
<feature type="domain" description="HTH luxR-type" evidence="5">
    <location>
        <begin position="129"/>
        <end position="194"/>
    </location>
</feature>
<dbReference type="PROSITE" id="PS50110">
    <property type="entry name" value="RESPONSE_REGULATORY"/>
    <property type="match status" value="1"/>
</dbReference>
<evidence type="ECO:0000256" key="4">
    <source>
        <dbReference type="PROSITE-ProRule" id="PRU00169"/>
    </source>
</evidence>
<accession>A0A1U9NKQ4</accession>
<dbReference type="GO" id="GO:0003677">
    <property type="term" value="F:DNA binding"/>
    <property type="evidence" value="ECO:0007669"/>
    <property type="project" value="UniProtKB-KW"/>
</dbReference>
<dbReference type="PANTHER" id="PTHR44688:SF16">
    <property type="entry name" value="DNA-BINDING TRANSCRIPTIONAL ACTIVATOR DEVR_DOSR"/>
    <property type="match status" value="1"/>
</dbReference>
<gene>
    <name evidence="7" type="primary">fixJ_1</name>
    <name evidence="7" type="ORF">STSP2_01473</name>
</gene>
<evidence type="ECO:0000256" key="1">
    <source>
        <dbReference type="ARBA" id="ARBA00023015"/>
    </source>
</evidence>
<dbReference type="EMBL" id="CP019791">
    <property type="protein sequence ID" value="AQT68314.1"/>
    <property type="molecule type" value="Genomic_DNA"/>
</dbReference>
<dbReference type="Pfam" id="PF00196">
    <property type="entry name" value="GerE"/>
    <property type="match status" value="1"/>
</dbReference>
<dbReference type="Gene3D" id="1.10.10.10">
    <property type="entry name" value="Winged helix-like DNA-binding domain superfamily/Winged helix DNA-binding domain"/>
    <property type="match status" value="1"/>
</dbReference>
<feature type="domain" description="Response regulatory" evidence="6">
    <location>
        <begin position="10"/>
        <end position="124"/>
    </location>
</feature>
<evidence type="ECO:0000259" key="5">
    <source>
        <dbReference type="PROSITE" id="PS50043"/>
    </source>
</evidence>
<dbReference type="SUPFAM" id="SSF52172">
    <property type="entry name" value="CheY-like"/>
    <property type="match status" value="1"/>
</dbReference>
<dbReference type="SMART" id="SM00448">
    <property type="entry name" value="REC"/>
    <property type="match status" value="1"/>
</dbReference>
<keyword evidence="8" id="KW-1185">Reference proteome</keyword>
<dbReference type="SMART" id="SM00421">
    <property type="entry name" value="HTH_LUXR"/>
    <property type="match status" value="1"/>
</dbReference>
<dbReference type="GO" id="GO:0000160">
    <property type="term" value="P:phosphorelay signal transduction system"/>
    <property type="evidence" value="ECO:0007669"/>
    <property type="project" value="InterPro"/>
</dbReference>
<reference evidence="8" key="1">
    <citation type="submission" date="2017-02" db="EMBL/GenBank/DDBJ databases">
        <title>Comparative genomics and description of representatives of a novel lineage of planctomycetes thriving in anoxic sediments.</title>
        <authorList>
            <person name="Spring S."/>
            <person name="Bunk B."/>
            <person name="Sproer C."/>
        </authorList>
    </citation>
    <scope>NUCLEOTIDE SEQUENCE [LARGE SCALE GENOMIC DNA]</scope>
    <source>
        <strain evidence="8">ST-NAGAB-D1</strain>
    </source>
</reference>
<dbReference type="InterPro" id="IPR016032">
    <property type="entry name" value="Sig_transdc_resp-reg_C-effctor"/>
</dbReference>
<dbReference type="InterPro" id="IPR000792">
    <property type="entry name" value="Tscrpt_reg_LuxR_C"/>
</dbReference>
<dbReference type="Pfam" id="PF00072">
    <property type="entry name" value="Response_reg"/>
    <property type="match status" value="1"/>
</dbReference>
<name>A0A1U9NKQ4_9BACT</name>
<evidence type="ECO:0000256" key="2">
    <source>
        <dbReference type="ARBA" id="ARBA00023125"/>
    </source>
</evidence>